<proteinExistence type="predicted"/>
<dbReference type="AlphaFoldDB" id="A0AAE3DBH4"/>
<dbReference type="GO" id="GO:0006355">
    <property type="term" value="P:regulation of DNA-templated transcription"/>
    <property type="evidence" value="ECO:0007669"/>
    <property type="project" value="InterPro"/>
</dbReference>
<evidence type="ECO:0000256" key="2">
    <source>
        <dbReference type="PROSITE-ProRule" id="PRU01091"/>
    </source>
</evidence>
<evidence type="ECO:0000313" key="5">
    <source>
        <dbReference type="Proteomes" id="UP001199319"/>
    </source>
</evidence>
<protein>
    <submittedName>
        <fullName evidence="4">Winged helix-turn-helix domain-containing protein</fullName>
    </submittedName>
</protein>
<dbReference type="Proteomes" id="UP001199319">
    <property type="component" value="Unassembled WGS sequence"/>
</dbReference>
<keyword evidence="1 2" id="KW-0238">DNA-binding</keyword>
<keyword evidence="5" id="KW-1185">Reference proteome</keyword>
<dbReference type="GO" id="GO:0003677">
    <property type="term" value="F:DNA binding"/>
    <property type="evidence" value="ECO:0007669"/>
    <property type="project" value="UniProtKB-UniRule"/>
</dbReference>
<dbReference type="Gene3D" id="1.10.10.10">
    <property type="entry name" value="Winged helix-like DNA-binding domain superfamily/Winged helix DNA-binding domain"/>
    <property type="match status" value="1"/>
</dbReference>
<dbReference type="EMBL" id="JAJEPW010000001">
    <property type="protein sequence ID" value="MCC2128058.1"/>
    <property type="molecule type" value="Genomic_DNA"/>
</dbReference>
<dbReference type="SMART" id="SM00862">
    <property type="entry name" value="Trans_reg_C"/>
    <property type="match status" value="1"/>
</dbReference>
<organism evidence="4 5">
    <name type="scientific">Brotocaccenecus cirricatena</name>
    <dbReference type="NCBI Taxonomy" id="3064195"/>
    <lineage>
        <taxon>Bacteria</taxon>
        <taxon>Bacillati</taxon>
        <taxon>Bacillota</taxon>
        <taxon>Clostridia</taxon>
        <taxon>Eubacteriales</taxon>
        <taxon>Oscillospiraceae</taxon>
        <taxon>Brotocaccenecus</taxon>
    </lineage>
</organism>
<name>A0AAE3DBH4_9FIRM</name>
<dbReference type="InterPro" id="IPR036388">
    <property type="entry name" value="WH-like_DNA-bd_sf"/>
</dbReference>
<dbReference type="SUPFAM" id="SSF46894">
    <property type="entry name" value="C-terminal effector domain of the bipartite response regulators"/>
    <property type="match status" value="1"/>
</dbReference>
<dbReference type="InterPro" id="IPR016032">
    <property type="entry name" value="Sig_transdc_resp-reg_C-effctor"/>
</dbReference>
<dbReference type="Pfam" id="PF00486">
    <property type="entry name" value="Trans_reg_C"/>
    <property type="match status" value="1"/>
</dbReference>
<feature type="domain" description="OmpR/PhoB-type" evidence="3">
    <location>
        <begin position="39"/>
        <end position="138"/>
    </location>
</feature>
<evidence type="ECO:0000259" key="3">
    <source>
        <dbReference type="PROSITE" id="PS51755"/>
    </source>
</evidence>
<sequence length="140" mass="15671">MGKLLVLSLSDCEEHIFNRVMAAIIDEPELDRIALPLSDASLSFPNIEIRLKEQTVFCRGRLVTLTHHEFAVLAYLARHPGWVFSASQIYEAVWARDGEHCGTAVASVISQIRRKLTPDTPKGGYIRTVLGSGYKFESVR</sequence>
<dbReference type="RefSeq" id="WP_302927530.1">
    <property type="nucleotide sequence ID" value="NZ_JAJEPW010000001.1"/>
</dbReference>
<evidence type="ECO:0000313" key="4">
    <source>
        <dbReference type="EMBL" id="MCC2128058.1"/>
    </source>
</evidence>
<feature type="DNA-binding region" description="OmpR/PhoB-type" evidence="2">
    <location>
        <begin position="39"/>
        <end position="138"/>
    </location>
</feature>
<dbReference type="InterPro" id="IPR001867">
    <property type="entry name" value="OmpR/PhoB-type_DNA-bd"/>
</dbReference>
<reference evidence="4" key="1">
    <citation type="submission" date="2021-10" db="EMBL/GenBank/DDBJ databases">
        <title>Anaerobic single-cell dispensing facilitates the cultivation of human gut bacteria.</title>
        <authorList>
            <person name="Afrizal A."/>
        </authorList>
    </citation>
    <scope>NUCLEOTIDE SEQUENCE</scope>
    <source>
        <strain evidence="4">CLA-AA-H272</strain>
    </source>
</reference>
<evidence type="ECO:0000256" key="1">
    <source>
        <dbReference type="ARBA" id="ARBA00023125"/>
    </source>
</evidence>
<dbReference type="CDD" id="cd00383">
    <property type="entry name" value="trans_reg_C"/>
    <property type="match status" value="1"/>
</dbReference>
<comment type="caution">
    <text evidence="4">The sequence shown here is derived from an EMBL/GenBank/DDBJ whole genome shotgun (WGS) entry which is preliminary data.</text>
</comment>
<dbReference type="GO" id="GO:0000160">
    <property type="term" value="P:phosphorelay signal transduction system"/>
    <property type="evidence" value="ECO:0007669"/>
    <property type="project" value="InterPro"/>
</dbReference>
<dbReference type="PROSITE" id="PS51755">
    <property type="entry name" value="OMPR_PHOB"/>
    <property type="match status" value="1"/>
</dbReference>
<gene>
    <name evidence="4" type="ORF">LKD37_00750</name>
</gene>
<accession>A0AAE3DBH4</accession>